<keyword evidence="2" id="KW-1185">Reference proteome</keyword>
<reference evidence="1" key="1">
    <citation type="journal article" date="2020" name="bioRxiv">
        <title>Comparative genomics of Chlamydomonas.</title>
        <authorList>
            <person name="Craig R.J."/>
            <person name="Hasan A.R."/>
            <person name="Ness R.W."/>
            <person name="Keightley P.D."/>
        </authorList>
    </citation>
    <scope>NUCLEOTIDE SEQUENCE</scope>
    <source>
        <strain evidence="1">CCAP 11/70</strain>
    </source>
</reference>
<gene>
    <name evidence="1" type="ORF">HYH03_016813</name>
</gene>
<evidence type="ECO:0000313" key="1">
    <source>
        <dbReference type="EMBL" id="KAG2484399.1"/>
    </source>
</evidence>
<protein>
    <submittedName>
        <fullName evidence="1">Uncharacterized protein</fullName>
    </submittedName>
</protein>
<dbReference type="AlphaFoldDB" id="A0A835XQR3"/>
<name>A0A835XQR3_9CHLO</name>
<sequence>MIAPKPEPLLNEVFGAVLRFYTADNTLKASGAPPGAPTGGRPSAAASYQQRVAEAAAQAAEDGVLPGGYCYSCSEELSGRKRMLLPAAVRAAGSSADAGAGASASARSAVVCGACYGRLLLAHPAGLTPELCGERPAVAAWSRGDRVALGCGGPAGCAGCTTEGAPFDRKRKGERRQAFHFTGGKGVNRVFTYKKKARRAQVKAAASGV</sequence>
<organism evidence="1 2">
    <name type="scientific">Edaphochlamys debaryana</name>
    <dbReference type="NCBI Taxonomy" id="47281"/>
    <lineage>
        <taxon>Eukaryota</taxon>
        <taxon>Viridiplantae</taxon>
        <taxon>Chlorophyta</taxon>
        <taxon>core chlorophytes</taxon>
        <taxon>Chlorophyceae</taxon>
        <taxon>CS clade</taxon>
        <taxon>Chlamydomonadales</taxon>
        <taxon>Chlamydomonadales incertae sedis</taxon>
        <taxon>Edaphochlamys</taxon>
    </lineage>
</organism>
<comment type="caution">
    <text evidence="1">The sequence shown here is derived from an EMBL/GenBank/DDBJ whole genome shotgun (WGS) entry which is preliminary data.</text>
</comment>
<dbReference type="EMBL" id="JAEHOE010000151">
    <property type="protein sequence ID" value="KAG2484399.1"/>
    <property type="molecule type" value="Genomic_DNA"/>
</dbReference>
<accession>A0A835XQR3</accession>
<evidence type="ECO:0000313" key="2">
    <source>
        <dbReference type="Proteomes" id="UP000612055"/>
    </source>
</evidence>
<dbReference type="Proteomes" id="UP000612055">
    <property type="component" value="Unassembled WGS sequence"/>
</dbReference>
<proteinExistence type="predicted"/>